<dbReference type="EMBL" id="JBHSCZ010000002">
    <property type="protein sequence ID" value="MFC4263049.1"/>
    <property type="molecule type" value="Genomic_DNA"/>
</dbReference>
<evidence type="ECO:0000259" key="4">
    <source>
        <dbReference type="PROSITE" id="PS51352"/>
    </source>
</evidence>
<name>A0ABV8QSH4_9BACT</name>
<evidence type="ECO:0000256" key="1">
    <source>
        <dbReference type="ARBA" id="ARBA00010996"/>
    </source>
</evidence>
<evidence type="ECO:0000256" key="2">
    <source>
        <dbReference type="ARBA" id="ARBA00023008"/>
    </source>
</evidence>
<evidence type="ECO:0000256" key="3">
    <source>
        <dbReference type="SAM" id="Phobius"/>
    </source>
</evidence>
<keyword evidence="3" id="KW-1133">Transmembrane helix</keyword>
<evidence type="ECO:0000313" key="6">
    <source>
        <dbReference type="Proteomes" id="UP001595907"/>
    </source>
</evidence>
<dbReference type="InterPro" id="IPR013766">
    <property type="entry name" value="Thioredoxin_domain"/>
</dbReference>
<dbReference type="PANTHER" id="PTHR12151:SF25">
    <property type="entry name" value="LINALOOL DEHYDRATASE_ISOMERASE DOMAIN-CONTAINING PROTEIN"/>
    <property type="match status" value="1"/>
</dbReference>
<accession>A0ABV8QSH4</accession>
<dbReference type="PANTHER" id="PTHR12151">
    <property type="entry name" value="ELECTRON TRANSPORT PROTIN SCO1/SENC FAMILY MEMBER"/>
    <property type="match status" value="1"/>
</dbReference>
<protein>
    <submittedName>
        <fullName evidence="5">SCO family protein</fullName>
    </submittedName>
</protein>
<dbReference type="PROSITE" id="PS51352">
    <property type="entry name" value="THIOREDOXIN_2"/>
    <property type="match status" value="1"/>
</dbReference>
<keyword evidence="6" id="KW-1185">Reference proteome</keyword>
<keyword evidence="2" id="KW-0186">Copper</keyword>
<dbReference type="InterPro" id="IPR003782">
    <property type="entry name" value="SCO1/SenC"/>
</dbReference>
<proteinExistence type="inferred from homology"/>
<evidence type="ECO:0000313" key="5">
    <source>
        <dbReference type="EMBL" id="MFC4263049.1"/>
    </source>
</evidence>
<dbReference type="Gene3D" id="3.40.30.10">
    <property type="entry name" value="Glutaredoxin"/>
    <property type="match status" value="1"/>
</dbReference>
<keyword evidence="3" id="KW-0812">Transmembrane</keyword>
<comment type="similarity">
    <text evidence="1">Belongs to the SCO1/2 family.</text>
</comment>
<dbReference type="SUPFAM" id="SSF52833">
    <property type="entry name" value="Thioredoxin-like"/>
    <property type="match status" value="1"/>
</dbReference>
<organism evidence="5 6">
    <name type="scientific">Ferruginibacter yonginensis</name>
    <dbReference type="NCBI Taxonomy" id="1310416"/>
    <lineage>
        <taxon>Bacteria</taxon>
        <taxon>Pseudomonadati</taxon>
        <taxon>Bacteroidota</taxon>
        <taxon>Chitinophagia</taxon>
        <taxon>Chitinophagales</taxon>
        <taxon>Chitinophagaceae</taxon>
        <taxon>Ferruginibacter</taxon>
    </lineage>
</organism>
<dbReference type="Pfam" id="PF02630">
    <property type="entry name" value="SCO1-SenC"/>
    <property type="match status" value="1"/>
</dbReference>
<gene>
    <name evidence="5" type="ORF">ACFOWM_09180</name>
</gene>
<keyword evidence="3" id="KW-0472">Membrane</keyword>
<reference evidence="6" key="1">
    <citation type="journal article" date="2019" name="Int. J. Syst. Evol. Microbiol.">
        <title>The Global Catalogue of Microorganisms (GCM) 10K type strain sequencing project: providing services to taxonomists for standard genome sequencing and annotation.</title>
        <authorList>
            <consortium name="The Broad Institute Genomics Platform"/>
            <consortium name="The Broad Institute Genome Sequencing Center for Infectious Disease"/>
            <person name="Wu L."/>
            <person name="Ma J."/>
        </authorList>
    </citation>
    <scope>NUCLEOTIDE SEQUENCE [LARGE SCALE GENOMIC DNA]</scope>
    <source>
        <strain evidence="6">CECT 8289</strain>
    </source>
</reference>
<dbReference type="Proteomes" id="UP001595907">
    <property type="component" value="Unassembled WGS sequence"/>
</dbReference>
<dbReference type="InterPro" id="IPR036249">
    <property type="entry name" value="Thioredoxin-like_sf"/>
</dbReference>
<feature type="transmembrane region" description="Helical" evidence="3">
    <location>
        <begin position="231"/>
        <end position="252"/>
    </location>
</feature>
<dbReference type="CDD" id="cd02968">
    <property type="entry name" value="SCO"/>
    <property type="match status" value="1"/>
</dbReference>
<comment type="caution">
    <text evidence="5">The sequence shown here is derived from an EMBL/GenBank/DDBJ whole genome shotgun (WGS) entry which is preliminary data.</text>
</comment>
<sequence>MNKKGFLALLLAIMLPLTGYWLVKFYSSDAVHMPHKYFYDSVNTVTKNGKIINDTVWHQLRNIQFTNQLGKKVSLDDLKGKILVVDFFFTSCPSICPGLARNMKRLQNSYTKNDTIVQFLSISIDPTRDSVPKLRAFADKYNANHDSWWFVTGDKADIYDFAIKEMKASIADVGADTAFPHTENFFLVDTNRVIRGWYNGFDTVKLAQLAKDIPTIMLERNRKSPSVFRDFIPILPVIFVGIGIIMLVMGLLNRNRKLKKPY</sequence>
<feature type="domain" description="Thioredoxin" evidence="4">
    <location>
        <begin position="54"/>
        <end position="223"/>
    </location>
</feature>
<dbReference type="RefSeq" id="WP_379709109.1">
    <property type="nucleotide sequence ID" value="NZ_JBHSCZ010000002.1"/>
</dbReference>